<dbReference type="InterPro" id="IPR002698">
    <property type="entry name" value="FTHF_cligase"/>
</dbReference>
<dbReference type="InterPro" id="IPR024185">
    <property type="entry name" value="FTHF_cligase-like_sf"/>
</dbReference>
<comment type="similarity">
    <text evidence="1">Belongs to the 5-formyltetrahydrofolate cyclo-ligase family.</text>
</comment>
<dbReference type="AlphaFoldDB" id="A0A6J6CQB2"/>
<evidence type="ECO:0000256" key="2">
    <source>
        <dbReference type="ARBA" id="ARBA00022741"/>
    </source>
</evidence>
<keyword evidence="2" id="KW-0547">Nucleotide-binding</keyword>
<dbReference type="Pfam" id="PF01812">
    <property type="entry name" value="5-FTHF_cyc-lig"/>
    <property type="match status" value="1"/>
</dbReference>
<keyword evidence="3" id="KW-0067">ATP-binding</keyword>
<dbReference type="EMBL" id="CAEZSV010000096">
    <property type="protein sequence ID" value="CAB4553740.1"/>
    <property type="molecule type" value="Genomic_DNA"/>
</dbReference>
<evidence type="ECO:0000256" key="1">
    <source>
        <dbReference type="ARBA" id="ARBA00010638"/>
    </source>
</evidence>
<dbReference type="PANTHER" id="PTHR23407">
    <property type="entry name" value="ATPASE INHIBITOR/5-FORMYLTETRAHYDROFOLATE CYCLO-LIGASE"/>
    <property type="match status" value="1"/>
</dbReference>
<organism evidence="4">
    <name type="scientific">freshwater metagenome</name>
    <dbReference type="NCBI Taxonomy" id="449393"/>
    <lineage>
        <taxon>unclassified sequences</taxon>
        <taxon>metagenomes</taxon>
        <taxon>ecological metagenomes</taxon>
    </lineage>
</organism>
<dbReference type="GO" id="GO:0005524">
    <property type="term" value="F:ATP binding"/>
    <property type="evidence" value="ECO:0007669"/>
    <property type="project" value="UniProtKB-KW"/>
</dbReference>
<reference evidence="4" key="1">
    <citation type="submission" date="2020-05" db="EMBL/GenBank/DDBJ databases">
        <authorList>
            <person name="Chiriac C."/>
            <person name="Salcher M."/>
            <person name="Ghai R."/>
            <person name="Kavagutti S V."/>
        </authorList>
    </citation>
    <scope>NUCLEOTIDE SEQUENCE</scope>
</reference>
<accession>A0A6J6CQB2</accession>
<sequence>MESKKEARGRFRELRMKVQSLDRTAPGQQLLRAPELATAQMIASFQSYGDEPDTFVLHDALRALGKELLLPRMNPDKSLTWLRNGAEVSASDLAAIDMVIVPALAIDSRGVRLGQGGGSFDRSLPQLPGWKVALIDSICFTQDDLPEEAHDVRVDAVATERGIIRFI</sequence>
<dbReference type="PIRSF" id="PIRSF006806">
    <property type="entry name" value="FTHF_cligase"/>
    <property type="match status" value="1"/>
</dbReference>
<dbReference type="GO" id="GO:0030272">
    <property type="term" value="F:5-formyltetrahydrofolate cyclo-ligase activity"/>
    <property type="evidence" value="ECO:0007669"/>
    <property type="project" value="TreeGrafter"/>
</dbReference>
<dbReference type="NCBIfam" id="TIGR02727">
    <property type="entry name" value="MTHFS_bact"/>
    <property type="match status" value="1"/>
</dbReference>
<name>A0A6J6CQB2_9ZZZZ</name>
<dbReference type="Gene3D" id="3.40.50.10420">
    <property type="entry name" value="NagB/RpiA/CoA transferase-like"/>
    <property type="match status" value="1"/>
</dbReference>
<evidence type="ECO:0000313" key="4">
    <source>
        <dbReference type="EMBL" id="CAB4553740.1"/>
    </source>
</evidence>
<dbReference type="InterPro" id="IPR037171">
    <property type="entry name" value="NagB/RpiA_transferase-like"/>
</dbReference>
<proteinExistence type="inferred from homology"/>
<protein>
    <submittedName>
        <fullName evidence="4">Unannotated protein</fullName>
    </submittedName>
</protein>
<evidence type="ECO:0000256" key="3">
    <source>
        <dbReference type="ARBA" id="ARBA00022840"/>
    </source>
</evidence>
<gene>
    <name evidence="4" type="ORF">UFOPK1506_00621</name>
</gene>
<dbReference type="PANTHER" id="PTHR23407:SF1">
    <property type="entry name" value="5-FORMYLTETRAHYDROFOLATE CYCLO-LIGASE"/>
    <property type="match status" value="1"/>
</dbReference>
<dbReference type="GO" id="GO:0035999">
    <property type="term" value="P:tetrahydrofolate interconversion"/>
    <property type="evidence" value="ECO:0007669"/>
    <property type="project" value="TreeGrafter"/>
</dbReference>
<dbReference type="GO" id="GO:0009396">
    <property type="term" value="P:folic acid-containing compound biosynthetic process"/>
    <property type="evidence" value="ECO:0007669"/>
    <property type="project" value="TreeGrafter"/>
</dbReference>
<dbReference type="SUPFAM" id="SSF100950">
    <property type="entry name" value="NagB/RpiA/CoA transferase-like"/>
    <property type="match status" value="1"/>
</dbReference>